<dbReference type="Pfam" id="PF03732">
    <property type="entry name" value="Retrotrans_gag"/>
    <property type="match status" value="1"/>
</dbReference>
<keyword evidence="3" id="KW-0808">Transferase</keyword>
<proteinExistence type="predicted"/>
<dbReference type="CDD" id="cd01650">
    <property type="entry name" value="RT_nLTR_like"/>
    <property type="match status" value="1"/>
</dbReference>
<reference evidence="3" key="1">
    <citation type="journal article" date="2022" name="Int. J. Mol. Sci.">
        <title>Draft Genome of Tanacetum Coccineum: Genomic Comparison of Closely Related Tanacetum-Family Plants.</title>
        <authorList>
            <person name="Yamashiro T."/>
            <person name="Shiraishi A."/>
            <person name="Nakayama K."/>
            <person name="Satake H."/>
        </authorList>
    </citation>
    <scope>NUCLEOTIDE SEQUENCE</scope>
</reference>
<feature type="compositionally biased region" description="Acidic residues" evidence="1">
    <location>
        <begin position="14"/>
        <end position="59"/>
    </location>
</feature>
<reference evidence="3" key="2">
    <citation type="submission" date="2022-01" db="EMBL/GenBank/DDBJ databases">
        <authorList>
            <person name="Yamashiro T."/>
            <person name="Shiraishi A."/>
            <person name="Satake H."/>
            <person name="Nakayama K."/>
        </authorList>
    </citation>
    <scope>NUCLEOTIDE SEQUENCE</scope>
</reference>
<accession>A0ABQ5G7A8</accession>
<dbReference type="PROSITE" id="PS50878">
    <property type="entry name" value="RT_POL"/>
    <property type="match status" value="1"/>
</dbReference>
<gene>
    <name evidence="3" type="ORF">Tco_1030210</name>
</gene>
<feature type="region of interest" description="Disordered" evidence="1">
    <location>
        <begin position="639"/>
        <end position="664"/>
    </location>
</feature>
<name>A0ABQ5G7A8_9ASTR</name>
<dbReference type="GO" id="GO:0003964">
    <property type="term" value="F:RNA-directed DNA polymerase activity"/>
    <property type="evidence" value="ECO:0007669"/>
    <property type="project" value="UniProtKB-KW"/>
</dbReference>
<feature type="compositionally biased region" description="Polar residues" evidence="1">
    <location>
        <begin position="355"/>
        <end position="369"/>
    </location>
</feature>
<feature type="compositionally biased region" description="Acidic residues" evidence="1">
    <location>
        <begin position="67"/>
        <end position="76"/>
    </location>
</feature>
<dbReference type="Pfam" id="PF00078">
    <property type="entry name" value="RVT_1"/>
    <property type="match status" value="1"/>
</dbReference>
<feature type="non-terminal residue" evidence="3">
    <location>
        <position position="1352"/>
    </location>
</feature>
<dbReference type="SUPFAM" id="SSF56672">
    <property type="entry name" value="DNA/RNA polymerases"/>
    <property type="match status" value="1"/>
</dbReference>
<protein>
    <submittedName>
        <fullName evidence="3">Reverse transcriptase domain-containing protein</fullName>
    </submittedName>
</protein>
<feature type="region of interest" description="Disordered" evidence="1">
    <location>
        <begin position="1"/>
        <end position="76"/>
    </location>
</feature>
<comment type="caution">
    <text evidence="3">The sequence shown here is derived from an EMBL/GenBank/DDBJ whole genome shotgun (WGS) entry which is preliminary data.</text>
</comment>
<dbReference type="PANTHER" id="PTHR46890">
    <property type="entry name" value="NON-LTR RETROLELEMENT REVERSE TRANSCRIPTASE-LIKE PROTEIN-RELATED"/>
    <property type="match status" value="1"/>
</dbReference>
<sequence>MEVYVKCTFVMNSDTDEDSIDYPDELEDDKEDLEEDDDEDLEEDPEEDPNEEHEPEDEDTKEKEPSEGSDETEPFEEDETAALIDAFAAGSPPFPLPPTSLAYDHAPLGHKAAMICMRDDIPEEDMPPQRRFVLTAPPPKCDVAESSAAAARPPRGQYDFVDTVETGQGLIRSPSHDARTIAKGADRAEGVGYVRALQASKHRMMTSIKEINLRVSYQAQVRRRESKDFYTQLHDAQTDRRDIRLEIDVNRVLLVRLETLETHMSRMEWQRQSAEDFAVRQMMRTHVLEARARIDTVEDAGIIIIISICIDIVIISHVHCILVISIIMPVTRQGANDVMTPKSIQAMIDRAIQRNSTHTQDDAGQSSSGGLRRPVQPARVCSYTDFMKCQPLNFKGTEGVVGLSQWLKKMESVFHISGCTVDNQGTLKKKLTDKYCPKGEIKKLEIELWNLRVRGNDVAAHTQRFQELSLMCTKFLADETEKVDKYISGLPNVAKIPKELLLLLAEYEATRGSGNGDDSQDSSSGERRQSHVKSSLLLVLFREMLSWWNSYVKTISQEVVYGMTWKTLKKIMTDKYCPRGEIKKLEIELWNLKVKGTDVLSYNQRFQESALMCGRMFPEESDEVEKYFGGLPDMIQGKHQAKNKRKLDDNSRSNQNQQQPFKRKNMARAYTAGPKKRANGRSKPLWAKRHGGYIKLIGFGQAIGFDMKGWDRSKGEKSMGLESFKDIIEENFIAIEGKWIPFSTPILIISVYAPQDFNEKKLLWSRLTSLMSDWHGETIIIEDFNEVRWAHESNDGVSDANAIIRIKNKLKVLKNILKEWSKTKREDRSKQKRDCLTNLEEIDRHIDQGLGDQSDLDSRLDFTNQLLDLEKKESIDLYQKAKIKWAIEGDENSKFVAPDWTRPIKLKEFPRFLSEDQANSLELPIMHDEVKKAVWDCGSNKVPGPDSFTFEFFKKFWYLIESDVFNAVAHFFQSGQFPTGCNLFFITLILKVVDAKLVNDFRPISPIGCIYKIIGKILANRFLFVIGDLVSIEQSAFIKGRQILDGPFILNEMISWCKRHKHKAMMLKIDFQKAYDSVRWDFLDYILTRFKFRSKWRAWIQGCFSSCIGSILVNGAPTREFKFQRGLRQGDPLVPFLFLLVMESLHISFSRIIDRGLFSPINIGHDNPVTLSHLFYADDAIFISKWSTLNVVAITGLLRYFHMASRLKVNFHKSSLIGVSINPNDVGSMANVVGCKASKLPFTYLSVNVGDNMTRAKAWSGVCSKLLLVVINCLEAARNKFFIGAENDKNKMTWIAWKKIFSSKAYGGLGVSSIRAFNYALLFKWIWRFKNDPHALWVRVVKAIYGEDGLLF</sequence>
<evidence type="ECO:0000259" key="2">
    <source>
        <dbReference type="PROSITE" id="PS50878"/>
    </source>
</evidence>
<keyword evidence="3" id="KW-0548">Nucleotidyltransferase</keyword>
<dbReference type="InterPro" id="IPR043502">
    <property type="entry name" value="DNA/RNA_pol_sf"/>
</dbReference>
<keyword evidence="4" id="KW-1185">Reference proteome</keyword>
<dbReference type="InterPro" id="IPR052343">
    <property type="entry name" value="Retrotransposon-Effector_Assoc"/>
</dbReference>
<organism evidence="3 4">
    <name type="scientific">Tanacetum coccineum</name>
    <dbReference type="NCBI Taxonomy" id="301880"/>
    <lineage>
        <taxon>Eukaryota</taxon>
        <taxon>Viridiplantae</taxon>
        <taxon>Streptophyta</taxon>
        <taxon>Embryophyta</taxon>
        <taxon>Tracheophyta</taxon>
        <taxon>Spermatophyta</taxon>
        <taxon>Magnoliopsida</taxon>
        <taxon>eudicotyledons</taxon>
        <taxon>Gunneridae</taxon>
        <taxon>Pentapetalae</taxon>
        <taxon>asterids</taxon>
        <taxon>campanulids</taxon>
        <taxon>Asterales</taxon>
        <taxon>Asteraceae</taxon>
        <taxon>Asteroideae</taxon>
        <taxon>Anthemideae</taxon>
        <taxon>Anthemidinae</taxon>
        <taxon>Tanacetum</taxon>
    </lineage>
</organism>
<dbReference type="PANTHER" id="PTHR46890:SF50">
    <property type="entry name" value="RNA-DIRECTED DNA POLYMERASE, EUKARYOTA, REVERSE TRANSCRIPTASE ZINC-BINDING DOMAIN PROTEIN-RELATED"/>
    <property type="match status" value="1"/>
</dbReference>
<dbReference type="InterPro" id="IPR000477">
    <property type="entry name" value="RT_dom"/>
</dbReference>
<evidence type="ECO:0000313" key="4">
    <source>
        <dbReference type="Proteomes" id="UP001151760"/>
    </source>
</evidence>
<dbReference type="EMBL" id="BQNB010018124">
    <property type="protein sequence ID" value="GJT70924.1"/>
    <property type="molecule type" value="Genomic_DNA"/>
</dbReference>
<feature type="region of interest" description="Disordered" evidence="1">
    <location>
        <begin position="355"/>
        <end position="374"/>
    </location>
</feature>
<evidence type="ECO:0000256" key="1">
    <source>
        <dbReference type="SAM" id="MobiDB-lite"/>
    </source>
</evidence>
<dbReference type="Proteomes" id="UP001151760">
    <property type="component" value="Unassembled WGS sequence"/>
</dbReference>
<feature type="domain" description="Reverse transcriptase" evidence="2">
    <location>
        <begin position="970"/>
        <end position="1249"/>
    </location>
</feature>
<keyword evidence="3" id="KW-0695">RNA-directed DNA polymerase</keyword>
<dbReference type="InterPro" id="IPR005162">
    <property type="entry name" value="Retrotrans_gag_dom"/>
</dbReference>
<evidence type="ECO:0000313" key="3">
    <source>
        <dbReference type="EMBL" id="GJT70924.1"/>
    </source>
</evidence>